<dbReference type="InterPro" id="IPR006175">
    <property type="entry name" value="YjgF/YER057c/UK114"/>
</dbReference>
<dbReference type="EMBL" id="FOLQ01000010">
    <property type="protein sequence ID" value="SFE13127.1"/>
    <property type="molecule type" value="Genomic_DNA"/>
</dbReference>
<protein>
    <submittedName>
        <fullName evidence="1">Enamine deaminase RidA, house cleaning of reactive enamine intermediates, YjgF/YER057c/UK114 family</fullName>
    </submittedName>
</protein>
<dbReference type="AlphaFoldDB" id="A0A1I1Y0D6"/>
<organism evidence="1 2">
    <name type="scientific">Spirosoma endophyticum</name>
    <dbReference type="NCBI Taxonomy" id="662367"/>
    <lineage>
        <taxon>Bacteria</taxon>
        <taxon>Pseudomonadati</taxon>
        <taxon>Bacteroidota</taxon>
        <taxon>Cytophagia</taxon>
        <taxon>Cytophagales</taxon>
        <taxon>Cytophagaceae</taxon>
        <taxon>Spirosoma</taxon>
    </lineage>
</organism>
<gene>
    <name evidence="1" type="ORF">SAMN05216167_110188</name>
</gene>
<evidence type="ECO:0000313" key="2">
    <source>
        <dbReference type="Proteomes" id="UP000198598"/>
    </source>
</evidence>
<reference evidence="1 2" key="1">
    <citation type="submission" date="2016-10" db="EMBL/GenBank/DDBJ databases">
        <authorList>
            <person name="de Groot N.N."/>
        </authorList>
    </citation>
    <scope>NUCLEOTIDE SEQUENCE [LARGE SCALE GENOMIC DNA]</scope>
    <source>
        <strain evidence="1 2">DSM 26130</strain>
    </source>
</reference>
<dbReference type="STRING" id="662367.SAMN05216167_110188"/>
<dbReference type="InterPro" id="IPR035959">
    <property type="entry name" value="RutC-like_sf"/>
</dbReference>
<dbReference type="SUPFAM" id="SSF55298">
    <property type="entry name" value="YjgF-like"/>
    <property type="match status" value="1"/>
</dbReference>
<dbReference type="OrthoDB" id="881979at2"/>
<accession>A0A1I1Y0D6</accession>
<dbReference type="Proteomes" id="UP000198598">
    <property type="component" value="Unassembled WGS sequence"/>
</dbReference>
<proteinExistence type="predicted"/>
<sequence length="132" mass="14464">MNTNKTIINPWKWQDQLGYAQAVETDHSTHTLYCAGQAAMDAEGRPVTDDMGGQISLSFDNLETLLKQAGYTLGNVVRLNFYTTSIAQFFANYGQVIGRLKPTGCTPSSTLIEVKALAFPELMVEIEATAVK</sequence>
<dbReference type="RefSeq" id="WP_093830521.1">
    <property type="nucleotide sequence ID" value="NZ_FOLQ01000010.1"/>
</dbReference>
<keyword evidence="2" id="KW-1185">Reference proteome</keyword>
<dbReference type="Pfam" id="PF01042">
    <property type="entry name" value="Ribonuc_L-PSP"/>
    <property type="match status" value="1"/>
</dbReference>
<dbReference type="PANTHER" id="PTHR43857">
    <property type="entry name" value="BLR7761 PROTEIN"/>
    <property type="match status" value="1"/>
</dbReference>
<name>A0A1I1Y0D6_9BACT</name>
<dbReference type="CDD" id="cd00448">
    <property type="entry name" value="YjgF_YER057c_UK114_family"/>
    <property type="match status" value="1"/>
</dbReference>
<evidence type="ECO:0000313" key="1">
    <source>
        <dbReference type="EMBL" id="SFE13127.1"/>
    </source>
</evidence>
<dbReference type="PANTHER" id="PTHR43857:SF1">
    <property type="entry name" value="YJGH FAMILY PROTEIN"/>
    <property type="match status" value="1"/>
</dbReference>
<dbReference type="Gene3D" id="3.30.1330.40">
    <property type="entry name" value="RutC-like"/>
    <property type="match status" value="1"/>
</dbReference>